<dbReference type="SUPFAM" id="SSF56204">
    <property type="entry name" value="Hect, E3 ligase catalytic domain"/>
    <property type="match status" value="1"/>
</dbReference>
<dbReference type="InterPro" id="IPR000569">
    <property type="entry name" value="HECT_dom"/>
</dbReference>
<dbReference type="PaxDb" id="30732-ENSOMEP00000020979"/>
<keyword evidence="7" id="KW-1185">Reference proteome</keyword>
<evidence type="ECO:0000256" key="3">
    <source>
        <dbReference type="PROSITE-ProRule" id="PRU00104"/>
    </source>
</evidence>
<proteinExistence type="predicted"/>
<dbReference type="GeneTree" id="ENSGT00460000041731"/>
<dbReference type="OMA" id="FLQEWCY"/>
<organism evidence="6 7">
    <name type="scientific">Oryzias melastigma</name>
    <name type="common">Marine medaka</name>
    <dbReference type="NCBI Taxonomy" id="30732"/>
    <lineage>
        <taxon>Eukaryota</taxon>
        <taxon>Metazoa</taxon>
        <taxon>Chordata</taxon>
        <taxon>Craniata</taxon>
        <taxon>Vertebrata</taxon>
        <taxon>Euteleostomi</taxon>
        <taxon>Actinopterygii</taxon>
        <taxon>Neopterygii</taxon>
        <taxon>Teleostei</taxon>
        <taxon>Neoteleostei</taxon>
        <taxon>Acanthomorphata</taxon>
        <taxon>Ovalentaria</taxon>
        <taxon>Atherinomorphae</taxon>
        <taxon>Beloniformes</taxon>
        <taxon>Adrianichthyidae</taxon>
        <taxon>Oryziinae</taxon>
        <taxon>Oryzias</taxon>
    </lineage>
</organism>
<dbReference type="PROSITE" id="PS50237">
    <property type="entry name" value="HECT"/>
    <property type="match status" value="1"/>
</dbReference>
<dbReference type="Proteomes" id="UP000261560">
    <property type="component" value="Unplaced"/>
</dbReference>
<feature type="domain" description="HECT" evidence="5">
    <location>
        <begin position="224"/>
        <end position="257"/>
    </location>
</feature>
<dbReference type="Ensembl" id="ENSOMET00000030560.1">
    <property type="protein sequence ID" value="ENSOMEP00000020979.1"/>
    <property type="gene ID" value="ENSOMEG00000000721.1"/>
</dbReference>
<evidence type="ECO:0000256" key="4">
    <source>
        <dbReference type="SAM" id="MobiDB-lite"/>
    </source>
</evidence>
<dbReference type="InterPro" id="IPR035983">
    <property type="entry name" value="Hect_E3_ubiquitin_ligase"/>
</dbReference>
<evidence type="ECO:0000256" key="2">
    <source>
        <dbReference type="ARBA" id="ARBA00022786"/>
    </source>
</evidence>
<accession>A0A3B3CV17</accession>
<sequence length="505" mass="56592">METTPVIHSANRSISKMKALTGGWLLKKATGGQGRQRLTDLSPDPEGYTGAQIKIATGAGKITIYIVPLQEELDLSPLQDDAKEFEKIPKAACKSCSREMPLQVLALHVEDCIPPEDEEVSNKVGMVSKNLHGTLKKKKKFYDAECPIREGMFPKSEISMHASFCGELLISLHCFNSEEDVLRWLTSQIDRSREFHLCVSREDIVERGMKLWQRQKSGSPVNPLKITFIGEAGVDTGALRLEFLTGLEKRLFEGEEGKRKIPKYSISDLDKGLFRVAGEIFAVSLAQGGPAPKFLQEWCFNFLATGKLTNITKNDVHEPQLKSLIKKLEESEVVSAYTQDIINCGYTGPINTKKKRGYYQVAIVLHELRDGLDIYNLTTVLRQKQEYCRGLFVPDNNKVLWTQTTLSHLAPEMSETGTDCPKSHAVAHRTSTPTPPTVRERERFKITVCFEHACFEQMPDHSVCFPVVSACAQTITFPTAHLGTYEEFQQNLTTAITCAKEFQTV</sequence>
<evidence type="ECO:0000313" key="6">
    <source>
        <dbReference type="Ensembl" id="ENSOMEP00000020979.1"/>
    </source>
</evidence>
<comment type="caution">
    <text evidence="3">Lacks conserved residue(s) required for the propagation of feature annotation.</text>
</comment>
<reference evidence="6" key="1">
    <citation type="submission" date="2025-08" db="UniProtKB">
        <authorList>
            <consortium name="Ensembl"/>
        </authorList>
    </citation>
    <scope>IDENTIFICATION</scope>
</reference>
<evidence type="ECO:0000313" key="7">
    <source>
        <dbReference type="Proteomes" id="UP000261560"/>
    </source>
</evidence>
<reference evidence="6" key="2">
    <citation type="submission" date="2025-09" db="UniProtKB">
        <authorList>
            <consortium name="Ensembl"/>
        </authorList>
    </citation>
    <scope>IDENTIFICATION</scope>
</reference>
<feature type="region of interest" description="Disordered" evidence="4">
    <location>
        <begin position="418"/>
        <end position="437"/>
    </location>
</feature>
<keyword evidence="1" id="KW-0808">Transferase</keyword>
<name>A0A3B3CV17_ORYME</name>
<keyword evidence="2 3" id="KW-0833">Ubl conjugation pathway</keyword>
<protein>
    <recommendedName>
        <fullName evidence="5">HECT domain-containing protein</fullName>
    </recommendedName>
</protein>
<evidence type="ECO:0000256" key="1">
    <source>
        <dbReference type="ARBA" id="ARBA00022679"/>
    </source>
</evidence>
<dbReference type="AlphaFoldDB" id="A0A3B3CV17"/>
<dbReference type="Gene3D" id="3.90.1750.10">
    <property type="entry name" value="Hect, E3 ligase catalytic domains"/>
    <property type="match status" value="1"/>
</dbReference>
<dbReference type="GO" id="GO:0004842">
    <property type="term" value="F:ubiquitin-protein transferase activity"/>
    <property type="evidence" value="ECO:0007669"/>
    <property type="project" value="InterPro"/>
</dbReference>
<evidence type="ECO:0000259" key="5">
    <source>
        <dbReference type="PROSITE" id="PS50237"/>
    </source>
</evidence>